<gene>
    <name evidence="3" type="ORF">F3N42_07270</name>
</gene>
<keyword evidence="1" id="KW-1133">Transmembrane helix</keyword>
<keyword evidence="1" id="KW-0472">Membrane</keyword>
<dbReference type="Pfam" id="PF05356">
    <property type="entry name" value="Phage_Coat_B"/>
    <property type="match status" value="1"/>
</dbReference>
<protein>
    <recommendedName>
        <fullName evidence="5">Phage coat protein</fullName>
    </recommendedName>
</protein>
<reference evidence="3 4" key="1">
    <citation type="submission" date="2019-09" db="EMBL/GenBank/DDBJ databases">
        <title>Wenzhouxiangella sp. Genome sequencing and assembly.</title>
        <authorList>
            <person name="Zhang R."/>
        </authorList>
    </citation>
    <scope>NUCLEOTIDE SEQUENCE [LARGE SCALE GENOMIC DNA]</scope>
    <source>
        <strain evidence="3 4">W260</strain>
    </source>
</reference>
<comment type="caution">
    <text evidence="3">The sequence shown here is derived from an EMBL/GenBank/DDBJ whole genome shotgun (WGS) entry which is preliminary data.</text>
</comment>
<name>A0A5N0TDP8_9GAMM</name>
<dbReference type="AlphaFoldDB" id="A0A5N0TDP8"/>
<dbReference type="InterPro" id="IPR008020">
    <property type="entry name" value="G8P"/>
</dbReference>
<keyword evidence="1" id="KW-0812">Transmembrane</keyword>
<dbReference type="Proteomes" id="UP000325372">
    <property type="component" value="Unassembled WGS sequence"/>
</dbReference>
<evidence type="ECO:0000313" key="4">
    <source>
        <dbReference type="Proteomes" id="UP000325372"/>
    </source>
</evidence>
<proteinExistence type="predicted"/>
<keyword evidence="2" id="KW-0732">Signal</keyword>
<evidence type="ECO:0000256" key="2">
    <source>
        <dbReference type="SAM" id="SignalP"/>
    </source>
</evidence>
<keyword evidence="4" id="KW-1185">Reference proteome</keyword>
<feature type="chain" id="PRO_5024384873" description="Phage coat protein" evidence="2">
    <location>
        <begin position="28"/>
        <end position="72"/>
    </location>
</feature>
<organism evidence="3 4">
    <name type="scientific">Marinihelvus fidelis</name>
    <dbReference type="NCBI Taxonomy" id="2613842"/>
    <lineage>
        <taxon>Bacteria</taxon>
        <taxon>Pseudomonadati</taxon>
        <taxon>Pseudomonadota</taxon>
        <taxon>Gammaproteobacteria</taxon>
        <taxon>Chromatiales</taxon>
        <taxon>Wenzhouxiangellaceae</taxon>
        <taxon>Marinihelvus</taxon>
    </lineage>
</organism>
<feature type="transmembrane region" description="Helical" evidence="1">
    <location>
        <begin position="43"/>
        <end position="62"/>
    </location>
</feature>
<evidence type="ECO:0000313" key="3">
    <source>
        <dbReference type="EMBL" id="KAA9131966.1"/>
    </source>
</evidence>
<feature type="signal peptide" evidence="2">
    <location>
        <begin position="1"/>
        <end position="27"/>
    </location>
</feature>
<dbReference type="EMBL" id="VYXP01000004">
    <property type="protein sequence ID" value="KAA9131966.1"/>
    <property type="molecule type" value="Genomic_DNA"/>
</dbReference>
<evidence type="ECO:0008006" key="5">
    <source>
        <dbReference type="Google" id="ProtNLM"/>
    </source>
</evidence>
<sequence>MQIRNFKKGRSAALVLTAMVAPVTSFAQIDVTGATGAITDGQTGVITVMTALIVAYGAFLGYRMVKAAVKKG</sequence>
<accession>A0A5N0TDP8</accession>
<dbReference type="RefSeq" id="WP_150863756.1">
    <property type="nucleotide sequence ID" value="NZ_VYXP01000004.1"/>
</dbReference>
<evidence type="ECO:0000256" key="1">
    <source>
        <dbReference type="SAM" id="Phobius"/>
    </source>
</evidence>